<sequence>MSNQTIKLRRGTFQHIESELYAYHETMREIVRLKNDILHGKTSDDENAGGGRSSLPGDPTGRTATLLASHTKLEQMQHVTRAIEWVVERLPDDKRRLVEKRYWTRPQTLTWDGLALELNISRRTALNWRDEIINSIAVKLGWH</sequence>
<evidence type="ECO:0000313" key="2">
    <source>
        <dbReference type="EMBL" id="MFD2659461.1"/>
    </source>
</evidence>
<keyword evidence="3" id="KW-1185">Reference proteome</keyword>
<evidence type="ECO:0000313" key="3">
    <source>
        <dbReference type="Proteomes" id="UP001597493"/>
    </source>
</evidence>
<organism evidence="2 3">
    <name type="scientific">Paenibacillus thailandensis</name>
    <dbReference type="NCBI Taxonomy" id="393250"/>
    <lineage>
        <taxon>Bacteria</taxon>
        <taxon>Bacillati</taxon>
        <taxon>Bacillota</taxon>
        <taxon>Bacilli</taxon>
        <taxon>Bacillales</taxon>
        <taxon>Paenibacillaceae</taxon>
        <taxon>Paenibacillus</taxon>
    </lineage>
</organism>
<gene>
    <name evidence="2" type="ORF">ACFSW5_04180</name>
</gene>
<dbReference type="NCBIfam" id="TIGR01636">
    <property type="entry name" value="phage_rinA"/>
    <property type="match status" value="1"/>
</dbReference>
<name>A0ABW5QST6_9BACL</name>
<protein>
    <submittedName>
        <fullName evidence="2">Transcriptional regulator</fullName>
    </submittedName>
</protein>
<accession>A0ABW5QST6</accession>
<proteinExistence type="predicted"/>
<feature type="region of interest" description="Disordered" evidence="1">
    <location>
        <begin position="41"/>
        <end position="63"/>
    </location>
</feature>
<dbReference type="EMBL" id="JBHUMY010000004">
    <property type="protein sequence ID" value="MFD2659461.1"/>
    <property type="molecule type" value="Genomic_DNA"/>
</dbReference>
<dbReference type="RefSeq" id="WP_379270155.1">
    <property type="nucleotide sequence ID" value="NZ_JBHUGT010000020.1"/>
</dbReference>
<comment type="caution">
    <text evidence="2">The sequence shown here is derived from an EMBL/GenBank/DDBJ whole genome shotgun (WGS) entry which is preliminary data.</text>
</comment>
<dbReference type="Proteomes" id="UP001597493">
    <property type="component" value="Unassembled WGS sequence"/>
</dbReference>
<dbReference type="InterPro" id="IPR006523">
    <property type="entry name" value="RinA"/>
</dbReference>
<evidence type="ECO:0000256" key="1">
    <source>
        <dbReference type="SAM" id="MobiDB-lite"/>
    </source>
</evidence>
<reference evidence="3" key="1">
    <citation type="journal article" date="2019" name="Int. J. Syst. Evol. Microbiol.">
        <title>The Global Catalogue of Microorganisms (GCM) 10K type strain sequencing project: providing services to taxonomists for standard genome sequencing and annotation.</title>
        <authorList>
            <consortium name="The Broad Institute Genomics Platform"/>
            <consortium name="The Broad Institute Genome Sequencing Center for Infectious Disease"/>
            <person name="Wu L."/>
            <person name="Ma J."/>
        </authorList>
    </citation>
    <scope>NUCLEOTIDE SEQUENCE [LARGE SCALE GENOMIC DNA]</scope>
    <source>
        <strain evidence="3">TISTR 1827</strain>
    </source>
</reference>